<keyword evidence="5 7" id="KW-0472">Membrane</keyword>
<dbReference type="InterPro" id="IPR037185">
    <property type="entry name" value="EmrE-like"/>
</dbReference>
<comment type="caution">
    <text evidence="9">The sequence shown here is derived from an EMBL/GenBank/DDBJ whole genome shotgun (WGS) entry which is preliminary data.</text>
</comment>
<feature type="transmembrane region" description="Helical" evidence="7">
    <location>
        <begin position="188"/>
        <end position="208"/>
    </location>
</feature>
<dbReference type="PANTHER" id="PTHR31218">
    <property type="entry name" value="WAT1-RELATED PROTEIN"/>
    <property type="match status" value="1"/>
</dbReference>
<evidence type="ECO:0000256" key="6">
    <source>
        <dbReference type="SAM" id="MobiDB-lite"/>
    </source>
</evidence>
<evidence type="ECO:0000256" key="7">
    <source>
        <dbReference type="SAM" id="Phobius"/>
    </source>
</evidence>
<feature type="compositionally biased region" description="Polar residues" evidence="6">
    <location>
        <begin position="721"/>
        <end position="733"/>
    </location>
</feature>
<keyword evidence="10" id="KW-1185">Reference proteome</keyword>
<feature type="transmembrane region" description="Helical" evidence="7">
    <location>
        <begin position="483"/>
        <end position="502"/>
    </location>
</feature>
<name>A0A5N6Q291_9ASTR</name>
<feature type="transmembrane region" description="Helical" evidence="7">
    <location>
        <begin position="15"/>
        <end position="39"/>
    </location>
</feature>
<feature type="domain" description="EamA" evidence="8">
    <location>
        <begin position="563"/>
        <end position="700"/>
    </location>
</feature>
<evidence type="ECO:0000256" key="1">
    <source>
        <dbReference type="ARBA" id="ARBA00004141"/>
    </source>
</evidence>
<comment type="similarity">
    <text evidence="2">Belongs to the drug/metabolite transporter (DMT) superfamily. Plant drug/metabolite exporter (P-DME) (TC 2.A.7.4) family.</text>
</comment>
<evidence type="ECO:0000256" key="3">
    <source>
        <dbReference type="ARBA" id="ARBA00022692"/>
    </source>
</evidence>
<reference evidence="9 10" key="1">
    <citation type="submission" date="2019-05" db="EMBL/GenBank/DDBJ databases">
        <title>Mikania micrantha, genome provides insights into the molecular mechanism of rapid growth.</title>
        <authorList>
            <person name="Liu B."/>
        </authorList>
    </citation>
    <scope>NUCLEOTIDE SEQUENCE [LARGE SCALE GENOMIC DNA]</scope>
    <source>
        <strain evidence="9">NLD-2019</strain>
        <tissue evidence="9">Leaf</tissue>
    </source>
</reference>
<feature type="transmembrane region" description="Helical" evidence="7">
    <location>
        <begin position="142"/>
        <end position="162"/>
    </location>
</feature>
<dbReference type="InterPro" id="IPR030184">
    <property type="entry name" value="WAT1-related"/>
</dbReference>
<feature type="transmembrane region" description="Helical" evidence="7">
    <location>
        <begin position="111"/>
        <end position="130"/>
    </location>
</feature>
<feature type="transmembrane region" description="Helical" evidence="7">
    <location>
        <begin position="311"/>
        <end position="330"/>
    </location>
</feature>
<sequence length="742" mass="81428">MAIKRSESWSWMNDVMPFVAMLMITCFDMSVLTIVKAAMNDGMPSIVYIVYHDALGMLILLPFYIIGICRNDRRPPLSFHLLFRFFVLGLLGLCLYQVLAYEGVYYSSPTMASALQNLTPANTFLIAVAFRMEKIDIRSSSSLAKLSGTIIAISGAMLFTFYQGPEIFHKNLSPDSSNQLHLSRPSDWIFGGLILVAGGVVGAIWNVLQSATAREYSDQRTIVFFFCLFGTIQCIVLSPFLEPDLNAWVLQPGIGMIAVVFGAVFSVVFRSTAITWCLEKKGPVFVAMFSPLSIVIAVIMGVTFLGDSLHLGSAIGAVIVATGFYTVMWGQAKEKNMLPMAARDDLSTLDEPCSSDQTSPLILSKNESNCYNMAIKRSEAWSWMNDVMPFVAMLMITCSDMSALTIVKAAMNDGMASIVYVVYHDVLGMLILLPFYIIGICRNDRRPQLSFHLLFRFFILGLLGLCLNQVLANEGVYYSSPTMASALQNLAPANTFLIAVAFRMEKIDIRSSSSLAKLSGTIIAISGAMLFTFYQGPEIFHKNMSPDSSNQLHLSRPSDWIFGGLILIAGGVVGAIWNVLQSATAREFSDQRTIVFFFCLFGTIQCIVLSPFLEPDLNAWALQPGIGMIAVVYGAVFSVVFRSTAITWCLEKKGPVFVAMFSPLSIVIAVILGVTFLGDSLHLGSAIGAVIVATGFYTVMWGQAKEKNMLPMTTRVDLNTLDQQGSSDQTSPLILSKNESNR</sequence>
<dbReference type="InterPro" id="IPR000620">
    <property type="entry name" value="EamA_dom"/>
</dbReference>
<dbReference type="GO" id="GO:0016020">
    <property type="term" value="C:membrane"/>
    <property type="evidence" value="ECO:0007669"/>
    <property type="project" value="UniProtKB-SubCell"/>
</dbReference>
<evidence type="ECO:0000256" key="4">
    <source>
        <dbReference type="ARBA" id="ARBA00022989"/>
    </source>
</evidence>
<feature type="transmembrane region" description="Helical" evidence="7">
    <location>
        <begin position="45"/>
        <end position="69"/>
    </location>
</feature>
<feature type="transmembrane region" description="Helical" evidence="7">
    <location>
        <begin position="253"/>
        <end position="272"/>
    </location>
</feature>
<comment type="subcellular location">
    <subcellularLocation>
        <location evidence="1">Membrane</location>
        <topology evidence="1">Multi-pass membrane protein</topology>
    </subcellularLocation>
</comment>
<feature type="transmembrane region" description="Helical" evidence="7">
    <location>
        <begin position="81"/>
        <end position="99"/>
    </location>
</feature>
<feature type="transmembrane region" description="Helical" evidence="7">
    <location>
        <begin position="625"/>
        <end position="644"/>
    </location>
</feature>
<gene>
    <name evidence="9" type="ORF">E3N88_01808</name>
</gene>
<feature type="transmembrane region" description="Helical" evidence="7">
    <location>
        <begin position="220"/>
        <end position="241"/>
    </location>
</feature>
<feature type="transmembrane region" description="Helical" evidence="7">
    <location>
        <begin position="453"/>
        <end position="471"/>
    </location>
</feature>
<evidence type="ECO:0000256" key="2">
    <source>
        <dbReference type="ARBA" id="ARBA00007635"/>
    </source>
</evidence>
<feature type="transmembrane region" description="Helical" evidence="7">
    <location>
        <begin position="284"/>
        <end position="305"/>
    </location>
</feature>
<feature type="transmembrane region" description="Helical" evidence="7">
    <location>
        <begin position="683"/>
        <end position="702"/>
    </location>
</feature>
<dbReference type="SUPFAM" id="SSF103481">
    <property type="entry name" value="Multidrug resistance efflux transporter EmrE"/>
    <property type="match status" value="4"/>
</dbReference>
<evidence type="ECO:0000313" key="10">
    <source>
        <dbReference type="Proteomes" id="UP000326396"/>
    </source>
</evidence>
<feature type="domain" description="EamA" evidence="8">
    <location>
        <begin position="191"/>
        <end position="328"/>
    </location>
</feature>
<feature type="domain" description="EamA" evidence="8">
    <location>
        <begin position="20"/>
        <end position="159"/>
    </location>
</feature>
<dbReference type="EMBL" id="SZYD01000001">
    <property type="protein sequence ID" value="KAD7478672.1"/>
    <property type="molecule type" value="Genomic_DNA"/>
</dbReference>
<protein>
    <recommendedName>
        <fullName evidence="8">EamA domain-containing protein</fullName>
    </recommendedName>
</protein>
<accession>A0A5N6Q291</accession>
<feature type="transmembrane region" description="Helical" evidence="7">
    <location>
        <begin position="656"/>
        <end position="677"/>
    </location>
</feature>
<evidence type="ECO:0000259" key="8">
    <source>
        <dbReference type="Pfam" id="PF00892"/>
    </source>
</evidence>
<keyword evidence="4 7" id="KW-1133">Transmembrane helix</keyword>
<evidence type="ECO:0000256" key="5">
    <source>
        <dbReference type="ARBA" id="ARBA00023136"/>
    </source>
</evidence>
<dbReference type="AlphaFoldDB" id="A0A5N6Q291"/>
<feature type="domain" description="EamA" evidence="8">
    <location>
        <begin position="402"/>
        <end position="531"/>
    </location>
</feature>
<dbReference type="Pfam" id="PF00892">
    <property type="entry name" value="EamA"/>
    <property type="match status" value="4"/>
</dbReference>
<organism evidence="9 10">
    <name type="scientific">Mikania micrantha</name>
    <name type="common">bitter vine</name>
    <dbReference type="NCBI Taxonomy" id="192012"/>
    <lineage>
        <taxon>Eukaryota</taxon>
        <taxon>Viridiplantae</taxon>
        <taxon>Streptophyta</taxon>
        <taxon>Embryophyta</taxon>
        <taxon>Tracheophyta</taxon>
        <taxon>Spermatophyta</taxon>
        <taxon>Magnoliopsida</taxon>
        <taxon>eudicotyledons</taxon>
        <taxon>Gunneridae</taxon>
        <taxon>Pentapetalae</taxon>
        <taxon>asterids</taxon>
        <taxon>campanulids</taxon>
        <taxon>Asterales</taxon>
        <taxon>Asteraceae</taxon>
        <taxon>Asteroideae</taxon>
        <taxon>Heliantheae alliance</taxon>
        <taxon>Eupatorieae</taxon>
        <taxon>Mikania</taxon>
    </lineage>
</organism>
<feature type="transmembrane region" description="Helical" evidence="7">
    <location>
        <begin position="417"/>
        <end position="441"/>
    </location>
</feature>
<feature type="region of interest" description="Disordered" evidence="6">
    <location>
        <begin position="721"/>
        <end position="742"/>
    </location>
</feature>
<feature type="transmembrane region" description="Helical" evidence="7">
    <location>
        <begin position="560"/>
        <end position="580"/>
    </location>
</feature>
<feature type="transmembrane region" description="Helical" evidence="7">
    <location>
        <begin position="592"/>
        <end position="613"/>
    </location>
</feature>
<feature type="transmembrane region" description="Helical" evidence="7">
    <location>
        <begin position="514"/>
        <end position="534"/>
    </location>
</feature>
<dbReference type="Proteomes" id="UP000326396">
    <property type="component" value="Linkage Group LG1"/>
</dbReference>
<feature type="transmembrane region" description="Helical" evidence="7">
    <location>
        <begin position="387"/>
        <end position="411"/>
    </location>
</feature>
<dbReference type="GO" id="GO:0022857">
    <property type="term" value="F:transmembrane transporter activity"/>
    <property type="evidence" value="ECO:0007669"/>
    <property type="project" value="InterPro"/>
</dbReference>
<dbReference type="OrthoDB" id="1728340at2759"/>
<evidence type="ECO:0000313" key="9">
    <source>
        <dbReference type="EMBL" id="KAD7478672.1"/>
    </source>
</evidence>
<proteinExistence type="inferred from homology"/>
<keyword evidence="3 7" id="KW-0812">Transmembrane</keyword>